<organism evidence="2 3">
    <name type="scientific">Verticillium longisporum</name>
    <name type="common">Verticillium dahliae var. longisporum</name>
    <dbReference type="NCBI Taxonomy" id="100787"/>
    <lineage>
        <taxon>Eukaryota</taxon>
        <taxon>Fungi</taxon>
        <taxon>Dikarya</taxon>
        <taxon>Ascomycota</taxon>
        <taxon>Pezizomycotina</taxon>
        <taxon>Sordariomycetes</taxon>
        <taxon>Hypocreomycetidae</taxon>
        <taxon>Glomerellales</taxon>
        <taxon>Plectosphaerellaceae</taxon>
        <taxon>Verticillium</taxon>
    </lineage>
</organism>
<dbReference type="CDD" id="cd08267">
    <property type="entry name" value="MDR1"/>
    <property type="match status" value="1"/>
</dbReference>
<name>A0A0G4N1S5_VERLO</name>
<feature type="domain" description="Enoyl reductase (ER)" evidence="1">
    <location>
        <begin position="93"/>
        <end position="350"/>
    </location>
</feature>
<dbReference type="InterPro" id="IPR020843">
    <property type="entry name" value="ER"/>
</dbReference>
<dbReference type="AlphaFoldDB" id="A0A0G4N1S5"/>
<evidence type="ECO:0000259" key="1">
    <source>
        <dbReference type="SMART" id="SM00829"/>
    </source>
</evidence>
<dbReference type="Proteomes" id="UP000045706">
    <property type="component" value="Unassembled WGS sequence"/>
</dbReference>
<accession>A0A0G4N1S5</accession>
<evidence type="ECO:0000313" key="2">
    <source>
        <dbReference type="EMBL" id="CRK40581.1"/>
    </source>
</evidence>
<dbReference type="GO" id="GO:0005739">
    <property type="term" value="C:mitochondrion"/>
    <property type="evidence" value="ECO:0007669"/>
    <property type="project" value="TreeGrafter"/>
</dbReference>
<dbReference type="Gene3D" id="3.90.180.10">
    <property type="entry name" value="Medium-chain alcohol dehydrogenases, catalytic domain"/>
    <property type="match status" value="2"/>
</dbReference>
<dbReference type="InterPro" id="IPR056632">
    <property type="entry name" value="DUF7730"/>
</dbReference>
<sequence>MSTPSSFQKLMTKARHIVPFLHPLPISPRFAEEQEASPLYSQLPVEVRQMIWQSFFGENHAVHIYLSRKRIRAKECTQIDLEDMSTWGPHYRGFFQPGQCLSPASVYKADCFPVEFGAASRLTVSFPRTLGVDLSGRVVVVGCKVVDIGPGEGVFGRLSPVKPGSLAEYVIAPYEGIVVLPVSISPWLAGAAGTSSLVANQSIAPDFHAADKVFINGGSGGVESFAIQVAKALDCHVTVTCSTDKIGLCQSLGADEVIDYKKVDVMNALYQHGRVFAHVVGKTLPSSMGGEEHRWKPLILENSHADLTQIARWMEEGKPETMIDQTFALDEVPEAFKRLKKGSLTGKVLTQRQRRIDRQTV</sequence>
<dbReference type="PANTHER" id="PTHR11695">
    <property type="entry name" value="ALCOHOL DEHYDROGENASE RELATED"/>
    <property type="match status" value="1"/>
</dbReference>
<gene>
    <name evidence="2" type="ORF">BN1723_004833</name>
</gene>
<dbReference type="Pfam" id="PF13602">
    <property type="entry name" value="ADH_zinc_N_2"/>
    <property type="match status" value="1"/>
</dbReference>
<dbReference type="SUPFAM" id="SSF50129">
    <property type="entry name" value="GroES-like"/>
    <property type="match status" value="1"/>
</dbReference>
<dbReference type="PANTHER" id="PTHR11695:SF294">
    <property type="entry name" value="RETICULON-4-INTERACTING PROTEIN 1, MITOCHONDRIAL"/>
    <property type="match status" value="1"/>
</dbReference>
<dbReference type="InterPro" id="IPR050700">
    <property type="entry name" value="YIM1/Zinc_Alcohol_DH_Fams"/>
</dbReference>
<dbReference type="EMBL" id="CVQI01032163">
    <property type="protein sequence ID" value="CRK40581.1"/>
    <property type="molecule type" value="Genomic_DNA"/>
</dbReference>
<dbReference type="Gene3D" id="3.40.50.720">
    <property type="entry name" value="NAD(P)-binding Rossmann-like Domain"/>
    <property type="match status" value="1"/>
</dbReference>
<reference evidence="3" key="1">
    <citation type="submission" date="2015-05" db="EMBL/GenBank/DDBJ databases">
        <authorList>
            <person name="Fogelqvist Johan"/>
        </authorList>
    </citation>
    <scope>NUCLEOTIDE SEQUENCE [LARGE SCALE GENOMIC DNA]</scope>
</reference>
<dbReference type="InterPro" id="IPR036291">
    <property type="entry name" value="NAD(P)-bd_dom_sf"/>
</dbReference>
<dbReference type="SUPFAM" id="SSF51735">
    <property type="entry name" value="NAD(P)-binding Rossmann-fold domains"/>
    <property type="match status" value="1"/>
</dbReference>
<evidence type="ECO:0000313" key="3">
    <source>
        <dbReference type="Proteomes" id="UP000045706"/>
    </source>
</evidence>
<dbReference type="GO" id="GO:0016491">
    <property type="term" value="F:oxidoreductase activity"/>
    <property type="evidence" value="ECO:0007669"/>
    <property type="project" value="InterPro"/>
</dbReference>
<proteinExistence type="predicted"/>
<protein>
    <recommendedName>
        <fullName evidence="1">Enoyl reductase (ER) domain-containing protein</fullName>
    </recommendedName>
</protein>
<dbReference type="Pfam" id="PF24864">
    <property type="entry name" value="DUF7730"/>
    <property type="match status" value="1"/>
</dbReference>
<dbReference type="SMART" id="SM00829">
    <property type="entry name" value="PKS_ER"/>
    <property type="match status" value="1"/>
</dbReference>
<dbReference type="InterPro" id="IPR011032">
    <property type="entry name" value="GroES-like_sf"/>
</dbReference>